<dbReference type="EMBL" id="LR862134">
    <property type="protein sequence ID" value="CAD1839614.1"/>
    <property type="molecule type" value="Genomic_DNA"/>
</dbReference>
<feature type="region of interest" description="Disordered" evidence="1">
    <location>
        <begin position="81"/>
        <end position="102"/>
    </location>
</feature>
<accession>A0A6V7Q8T6</accession>
<organism evidence="2">
    <name type="scientific">Ananas comosus var. bracteatus</name>
    <name type="common">red pineapple</name>
    <dbReference type="NCBI Taxonomy" id="296719"/>
    <lineage>
        <taxon>Eukaryota</taxon>
        <taxon>Viridiplantae</taxon>
        <taxon>Streptophyta</taxon>
        <taxon>Embryophyta</taxon>
        <taxon>Tracheophyta</taxon>
        <taxon>Spermatophyta</taxon>
        <taxon>Magnoliopsida</taxon>
        <taxon>Liliopsida</taxon>
        <taxon>Poales</taxon>
        <taxon>Bromeliaceae</taxon>
        <taxon>Bromelioideae</taxon>
        <taxon>Ananas</taxon>
    </lineage>
</organism>
<name>A0A6V7Q8T6_ANACO</name>
<gene>
    <name evidence="2" type="ORF">CB5_LOCUS22825</name>
</gene>
<dbReference type="AlphaFoldDB" id="A0A6V7Q8T6"/>
<proteinExistence type="predicted"/>
<evidence type="ECO:0000256" key="1">
    <source>
        <dbReference type="SAM" id="MobiDB-lite"/>
    </source>
</evidence>
<protein>
    <recommendedName>
        <fullName evidence="3">Mitochondrial protein</fullName>
    </recommendedName>
</protein>
<evidence type="ECO:0000313" key="2">
    <source>
        <dbReference type="EMBL" id="CAD1839614.1"/>
    </source>
</evidence>
<evidence type="ECO:0008006" key="3">
    <source>
        <dbReference type="Google" id="ProtNLM"/>
    </source>
</evidence>
<reference evidence="2" key="1">
    <citation type="submission" date="2020-07" db="EMBL/GenBank/DDBJ databases">
        <authorList>
            <person name="Lin J."/>
        </authorList>
    </citation>
    <scope>NUCLEOTIDE SEQUENCE</scope>
</reference>
<sequence length="196" mass="21224">MPSSVLDGDIPYTILFPSKSLFSIEPRLFGSTCFVRDVRPQSGEEDDLLVYTIRQVSSPATPIPAPSATVQPPIVHVYSRRLATPDSDPPPASSSEDPVTTITDLASDSDLPIALRKGKWTCTYPISSFVSYDCLSSSSRCFITSLESVSIPKSVVEALSHPGWRAAMEKEMTALDANSAWELVSLLADKRAIGCK</sequence>